<reference evidence="1 2" key="1">
    <citation type="submission" date="2018-12" db="EMBL/GenBank/DDBJ databases">
        <title>Genome analysis provides insights into bioremediation potentialities of Halogeometricum borinquense strain N11.</title>
        <authorList>
            <person name="Najjari A."/>
            <person name="Youssef N."/>
            <person name="Fhoula I."/>
            <person name="Ben Dhia O."/>
            <person name="Mahjoubi M."/>
            <person name="Ouzari H.I."/>
            <person name="Cherif A."/>
        </authorList>
    </citation>
    <scope>NUCLEOTIDE SEQUENCE [LARGE SCALE GENOMIC DNA]</scope>
    <source>
        <strain evidence="1 2">N11</strain>
    </source>
</reference>
<proteinExistence type="predicted"/>
<evidence type="ECO:0000313" key="2">
    <source>
        <dbReference type="Proteomes" id="UP000294028"/>
    </source>
</evidence>
<dbReference type="Pfam" id="PF20181">
    <property type="entry name" value="DUF6544"/>
    <property type="match status" value="1"/>
</dbReference>
<dbReference type="RefSeq" id="WP_129786623.1">
    <property type="nucleotide sequence ID" value="NZ_RZHH01000003.1"/>
</dbReference>
<dbReference type="InterPro" id="IPR046674">
    <property type="entry name" value="DUF6544"/>
</dbReference>
<organism evidence="1 2">
    <name type="scientific">Halogeometricum borinquense</name>
    <dbReference type="NCBI Taxonomy" id="60847"/>
    <lineage>
        <taxon>Archaea</taxon>
        <taxon>Methanobacteriati</taxon>
        <taxon>Methanobacteriota</taxon>
        <taxon>Stenosarchaea group</taxon>
        <taxon>Halobacteria</taxon>
        <taxon>Halobacteriales</taxon>
        <taxon>Haloferacaceae</taxon>
        <taxon>Halogeometricum</taxon>
    </lineage>
</organism>
<gene>
    <name evidence="1" type="ORF">ELS19_19505</name>
</gene>
<comment type="caution">
    <text evidence="1">The sequence shown here is derived from an EMBL/GenBank/DDBJ whole genome shotgun (WGS) entry which is preliminary data.</text>
</comment>
<name>A0A482SYC9_9EURY</name>
<dbReference type="Proteomes" id="UP000294028">
    <property type="component" value="Unassembled WGS sequence"/>
</dbReference>
<dbReference type="EMBL" id="RZHH01000003">
    <property type="protein sequence ID" value="RYJ08668.1"/>
    <property type="molecule type" value="Genomic_DNA"/>
</dbReference>
<protein>
    <submittedName>
        <fullName evidence="1">Uncharacterized protein</fullName>
    </submittedName>
</protein>
<dbReference type="AlphaFoldDB" id="A0A482SYC9"/>
<evidence type="ECO:0000313" key="1">
    <source>
        <dbReference type="EMBL" id="RYJ08668.1"/>
    </source>
</evidence>
<accession>A0A482SYC9</accession>
<sequence length="282" mass="32179">MGSKTVRRWLPVTALTVAAAASLRRVRYDQTTKKRIEDLLSAAKPTSKLTYQREDVEHLPEPVRRYFEAVLEDGQPRVRAARLSQRGEFRFGGRSGSWKPLRATQYYTVDPPGFVWDADIEVLPFVSVRVVDAYERGRGSLQAMLLSAFSVANAPPGEAMNEGELLRYLAEAVWFPTALLPGEHVEWEPIDEYAARATIEDRGNTASLVFHFDDDGLVRRVSAAARYRQEDDSLERWTGYFSEYEWHDGIRIPTEASVEWTLPSGDMPYWRASIESVGYRQR</sequence>